<name>A0A1M6EXP9_9CLOT</name>
<accession>A0A1M6EXP9</accession>
<dbReference type="OrthoDB" id="2365850at2"/>
<gene>
    <name evidence="3" type="ORF">SAMN05444401_1736</name>
</gene>
<evidence type="ECO:0000256" key="1">
    <source>
        <dbReference type="SAM" id="Coils"/>
    </source>
</evidence>
<dbReference type="STRING" id="1121298.SAMN05444401_1736"/>
<dbReference type="InterPro" id="IPR009636">
    <property type="entry name" value="SCAF"/>
</dbReference>
<evidence type="ECO:0000313" key="4">
    <source>
        <dbReference type="Proteomes" id="UP000184080"/>
    </source>
</evidence>
<proteinExistence type="predicted"/>
<keyword evidence="4" id="KW-1185">Reference proteome</keyword>
<feature type="region of interest" description="Disordered" evidence="2">
    <location>
        <begin position="152"/>
        <end position="182"/>
    </location>
</feature>
<dbReference type="AlphaFoldDB" id="A0A1M6EXP9"/>
<keyword evidence="1" id="KW-0175">Coiled coil</keyword>
<dbReference type="EMBL" id="FQZO01000002">
    <property type="protein sequence ID" value="SHI90254.1"/>
    <property type="molecule type" value="Genomic_DNA"/>
</dbReference>
<dbReference type="RefSeq" id="WP_073005565.1">
    <property type="nucleotide sequence ID" value="NZ_FQZO01000002.1"/>
</dbReference>
<dbReference type="Pfam" id="PF06810">
    <property type="entry name" value="Phage_scaffold"/>
    <property type="match status" value="1"/>
</dbReference>
<evidence type="ECO:0000313" key="3">
    <source>
        <dbReference type="EMBL" id="SHI90254.1"/>
    </source>
</evidence>
<dbReference type="Proteomes" id="UP000184080">
    <property type="component" value="Unassembled WGS sequence"/>
</dbReference>
<dbReference type="Gene3D" id="1.10.1660.10">
    <property type="match status" value="1"/>
</dbReference>
<protein>
    <submittedName>
        <fullName evidence="3">Phage minor structural protein GP20</fullName>
    </submittedName>
</protein>
<reference evidence="3 4" key="1">
    <citation type="submission" date="2016-11" db="EMBL/GenBank/DDBJ databases">
        <authorList>
            <person name="Jaros S."/>
            <person name="Januszkiewicz K."/>
            <person name="Wedrychowicz H."/>
        </authorList>
    </citation>
    <scope>NUCLEOTIDE SEQUENCE [LARGE SCALE GENOMIC DNA]</scope>
    <source>
        <strain evidence="3 4">DSM 21864</strain>
    </source>
</reference>
<feature type="coiled-coil region" evidence="1">
    <location>
        <begin position="32"/>
        <end position="97"/>
    </location>
</feature>
<organism evidence="3 4">
    <name type="scientific">Clostridium amylolyticum</name>
    <dbReference type="NCBI Taxonomy" id="1121298"/>
    <lineage>
        <taxon>Bacteria</taxon>
        <taxon>Bacillati</taxon>
        <taxon>Bacillota</taxon>
        <taxon>Clostridia</taxon>
        <taxon>Eubacteriales</taxon>
        <taxon>Clostridiaceae</taxon>
        <taxon>Clostridium</taxon>
    </lineage>
</organism>
<evidence type="ECO:0000256" key="2">
    <source>
        <dbReference type="SAM" id="MobiDB-lite"/>
    </source>
</evidence>
<sequence length="182" mass="20614">MEELLKKLGYTDEQIQKIIGGMKENKIFTTTEEKIEERYNKLKEQKAALDEQINTANATIEDLKKNNTDNNTLQTKVKEYEDKVSDYEKKISDMQFNYAVDGALKGANVKNIKAVKALLNMENVKLDGENIIGLSDQVEALKKSDTYLFETTVSGNEPRDGKNNPTPQEATDLRSALAQKYQ</sequence>